<dbReference type="PANTHER" id="PTHR42724">
    <property type="entry name" value="TETRAACYLDISACCHARIDE 4'-KINASE"/>
    <property type="match status" value="1"/>
</dbReference>
<dbReference type="GO" id="GO:0009244">
    <property type="term" value="P:lipopolysaccharide core region biosynthetic process"/>
    <property type="evidence" value="ECO:0007669"/>
    <property type="project" value="TreeGrafter"/>
</dbReference>
<dbReference type="NCBIfam" id="TIGR00682">
    <property type="entry name" value="lpxK"/>
    <property type="match status" value="1"/>
</dbReference>
<comment type="pathway">
    <text evidence="1">Glycolipid biosynthesis; lipid IV(A) biosynthesis; lipid IV(A) from (3R)-3-hydroxytetradecanoyl-[acyl-carrier-protein] and UDP-N-acetyl-alpha-D-glucosamine: step 6/6.</text>
</comment>
<reference evidence="11" key="1">
    <citation type="submission" date="2018-05" db="EMBL/GenBank/DDBJ databases">
        <authorList>
            <person name="Lanie J.A."/>
            <person name="Ng W.-L."/>
            <person name="Kazmierczak K.M."/>
            <person name="Andrzejewski T.M."/>
            <person name="Davidsen T.M."/>
            <person name="Wayne K.J."/>
            <person name="Tettelin H."/>
            <person name="Glass J.I."/>
            <person name="Rusch D."/>
            <person name="Podicherti R."/>
            <person name="Tsui H.-C.T."/>
            <person name="Winkler M.E."/>
        </authorList>
    </citation>
    <scope>NUCLEOTIDE SEQUENCE</scope>
</reference>
<dbReference type="HAMAP" id="MF_00409">
    <property type="entry name" value="LpxK"/>
    <property type="match status" value="1"/>
</dbReference>
<proteinExistence type="inferred from homology"/>
<dbReference type="GO" id="GO:0005886">
    <property type="term" value="C:plasma membrane"/>
    <property type="evidence" value="ECO:0007669"/>
    <property type="project" value="TreeGrafter"/>
</dbReference>
<evidence type="ECO:0000256" key="2">
    <source>
        <dbReference type="ARBA" id="ARBA00012071"/>
    </source>
</evidence>
<dbReference type="SUPFAM" id="SSF52540">
    <property type="entry name" value="P-loop containing nucleoside triphosphate hydrolases"/>
    <property type="match status" value="1"/>
</dbReference>
<keyword evidence="10" id="KW-0472">Membrane</keyword>
<dbReference type="Pfam" id="PF02606">
    <property type="entry name" value="LpxK"/>
    <property type="match status" value="1"/>
</dbReference>
<keyword evidence="7" id="KW-0418">Kinase</keyword>
<protein>
    <recommendedName>
        <fullName evidence="2">tetraacyldisaccharide 4'-kinase</fullName>
        <ecNumber evidence="2">2.7.1.130</ecNumber>
    </recommendedName>
</protein>
<dbReference type="GO" id="GO:0009245">
    <property type="term" value="P:lipid A biosynthetic process"/>
    <property type="evidence" value="ECO:0007669"/>
    <property type="project" value="UniProtKB-KW"/>
</dbReference>
<sequence length="311" mass="36008">MKFRKPSFWDYKKPNILSYILLPITFLINFINFLNNKNKIKPQKIKTICIGNIYIGGTGKTPISVKINKILNNLNYKTAFIKKNYYDQIDEQKLLSSNGQLLCEKNRIDAVKQAINQNIDIAIFDDGLQDKRLSYDITFVCFNIQSWIGNGFCLPSGPLRESLENIKKYDAVFLNGNGEESLAIQNAIKHTSPNIKIFEAQYMPTNIDKLEHNKNYLAFSGIGNPDSFIKTLKKNKFKIVKTLDFPDHYNYSDQDIIKIRKTAKDLDAKIITTEKDYNRLNKLNSEGIEYLKIELKILNEEELINFLNKKL</sequence>
<dbReference type="InterPro" id="IPR027417">
    <property type="entry name" value="P-loop_NTPase"/>
</dbReference>
<dbReference type="PANTHER" id="PTHR42724:SF1">
    <property type="entry name" value="TETRAACYLDISACCHARIDE 4'-KINASE, MITOCHONDRIAL-RELATED"/>
    <property type="match status" value="1"/>
</dbReference>
<evidence type="ECO:0000313" key="11">
    <source>
        <dbReference type="EMBL" id="SVA77468.1"/>
    </source>
</evidence>
<gene>
    <name evidence="11" type="ORF">METZ01_LOCUS130322</name>
</gene>
<keyword evidence="3" id="KW-0444">Lipid biosynthesis</keyword>
<feature type="transmembrane region" description="Helical" evidence="10">
    <location>
        <begin position="16"/>
        <end position="34"/>
    </location>
</feature>
<dbReference type="InterPro" id="IPR003758">
    <property type="entry name" value="LpxK"/>
</dbReference>
<evidence type="ECO:0000256" key="5">
    <source>
        <dbReference type="ARBA" id="ARBA00022679"/>
    </source>
</evidence>
<keyword evidence="5" id="KW-0808">Transferase</keyword>
<dbReference type="UniPathway" id="UPA00359">
    <property type="reaction ID" value="UER00482"/>
</dbReference>
<evidence type="ECO:0000256" key="6">
    <source>
        <dbReference type="ARBA" id="ARBA00022741"/>
    </source>
</evidence>
<keyword evidence="10" id="KW-0812">Transmembrane</keyword>
<keyword evidence="4" id="KW-0441">Lipid A biosynthesis</keyword>
<organism evidence="11">
    <name type="scientific">marine metagenome</name>
    <dbReference type="NCBI Taxonomy" id="408172"/>
    <lineage>
        <taxon>unclassified sequences</taxon>
        <taxon>metagenomes</taxon>
        <taxon>ecological metagenomes</taxon>
    </lineage>
</organism>
<dbReference type="AlphaFoldDB" id="A0A381YK83"/>
<accession>A0A381YK83</accession>
<evidence type="ECO:0000256" key="4">
    <source>
        <dbReference type="ARBA" id="ARBA00022556"/>
    </source>
</evidence>
<evidence type="ECO:0000256" key="10">
    <source>
        <dbReference type="SAM" id="Phobius"/>
    </source>
</evidence>
<evidence type="ECO:0000256" key="8">
    <source>
        <dbReference type="ARBA" id="ARBA00022840"/>
    </source>
</evidence>
<keyword evidence="6" id="KW-0547">Nucleotide-binding</keyword>
<evidence type="ECO:0000256" key="9">
    <source>
        <dbReference type="ARBA" id="ARBA00023098"/>
    </source>
</evidence>
<evidence type="ECO:0000256" key="3">
    <source>
        <dbReference type="ARBA" id="ARBA00022516"/>
    </source>
</evidence>
<name>A0A381YK83_9ZZZZ</name>
<evidence type="ECO:0000256" key="1">
    <source>
        <dbReference type="ARBA" id="ARBA00004870"/>
    </source>
</evidence>
<dbReference type="GO" id="GO:0009029">
    <property type="term" value="F:lipid-A 4'-kinase activity"/>
    <property type="evidence" value="ECO:0007669"/>
    <property type="project" value="UniProtKB-EC"/>
</dbReference>
<dbReference type="EC" id="2.7.1.130" evidence="2"/>
<evidence type="ECO:0000256" key="7">
    <source>
        <dbReference type="ARBA" id="ARBA00022777"/>
    </source>
</evidence>
<keyword evidence="10" id="KW-1133">Transmembrane helix</keyword>
<dbReference type="GO" id="GO:0005524">
    <property type="term" value="F:ATP binding"/>
    <property type="evidence" value="ECO:0007669"/>
    <property type="project" value="UniProtKB-KW"/>
</dbReference>
<dbReference type="EMBL" id="UINC01018443">
    <property type="protein sequence ID" value="SVA77468.1"/>
    <property type="molecule type" value="Genomic_DNA"/>
</dbReference>
<keyword evidence="8" id="KW-0067">ATP-binding</keyword>
<keyword evidence="9" id="KW-0443">Lipid metabolism</keyword>